<evidence type="ECO:0000313" key="2">
    <source>
        <dbReference type="EMBL" id="KAH9510629.1"/>
    </source>
</evidence>
<dbReference type="Proteomes" id="UP000790347">
    <property type="component" value="Unassembled WGS sequence"/>
</dbReference>
<dbReference type="EMBL" id="ASGP02000001">
    <property type="protein sequence ID" value="KAH9527803.1"/>
    <property type="molecule type" value="Genomic_DNA"/>
</dbReference>
<proteinExistence type="predicted"/>
<keyword evidence="5" id="KW-1185">Reference proteome</keyword>
<comment type="caution">
    <text evidence="4">The sequence shown here is derived from an EMBL/GenBank/DDBJ whole genome shotgun (WGS) entry which is preliminary data.</text>
</comment>
<reference evidence="4" key="2">
    <citation type="journal article" date="2022" name="Res Sq">
        <title>Comparative Genomics Reveals Insights into the Divergent Evolution of Astigmatic Mites and Household Pest Adaptations.</title>
        <authorList>
            <person name="Xiong Q."/>
            <person name="Wan A.T.-Y."/>
            <person name="Liu X.-Y."/>
            <person name="Fung C.S.-H."/>
            <person name="Xiao X."/>
            <person name="Malainual N."/>
            <person name="Hou J."/>
            <person name="Wang L."/>
            <person name="Wang M."/>
            <person name="Yang K."/>
            <person name="Cui Y."/>
            <person name="Leung E."/>
            <person name="Nong W."/>
            <person name="Shin S.-K."/>
            <person name="Au S."/>
            <person name="Jeong K.Y."/>
            <person name="Chew F.T."/>
            <person name="Hui J."/>
            <person name="Leung T.F."/>
            <person name="Tungtrongchitr A."/>
            <person name="Zhong N."/>
            <person name="Liu Z."/>
            <person name="Tsui S."/>
        </authorList>
    </citation>
    <scope>NUCLEOTIDE SEQUENCE</scope>
    <source>
        <strain evidence="4">Derf</strain>
        <tissue evidence="4">Whole organism</tissue>
    </source>
</reference>
<evidence type="ECO:0000313" key="3">
    <source>
        <dbReference type="EMBL" id="KAH9511313.1"/>
    </source>
</evidence>
<accession>A0A922IBJ6</accession>
<dbReference type="EMBL" id="ASGP02000004">
    <property type="protein sequence ID" value="KAH9511313.1"/>
    <property type="molecule type" value="Genomic_DNA"/>
</dbReference>
<evidence type="ECO:0000313" key="4">
    <source>
        <dbReference type="EMBL" id="KAH9527803.1"/>
    </source>
</evidence>
<organism evidence="4 5">
    <name type="scientific">Dermatophagoides farinae</name>
    <name type="common">American house dust mite</name>
    <dbReference type="NCBI Taxonomy" id="6954"/>
    <lineage>
        <taxon>Eukaryota</taxon>
        <taxon>Metazoa</taxon>
        <taxon>Ecdysozoa</taxon>
        <taxon>Arthropoda</taxon>
        <taxon>Chelicerata</taxon>
        <taxon>Arachnida</taxon>
        <taxon>Acari</taxon>
        <taxon>Acariformes</taxon>
        <taxon>Sarcoptiformes</taxon>
        <taxon>Astigmata</taxon>
        <taxon>Psoroptidia</taxon>
        <taxon>Analgoidea</taxon>
        <taxon>Pyroglyphidae</taxon>
        <taxon>Dermatophagoidinae</taxon>
        <taxon>Dermatophagoides</taxon>
    </lineage>
</organism>
<dbReference type="EMBL" id="ASGP02000004">
    <property type="protein sequence ID" value="KAH9510602.1"/>
    <property type="molecule type" value="Genomic_DNA"/>
</dbReference>
<sequence>MNESMNDKLSHCFVIITLTTIYENHLIKYELATKTRSRFINLLASENLFSKSMLPITFDA</sequence>
<protein>
    <submittedName>
        <fullName evidence="4">Uncharacterized protein</fullName>
    </submittedName>
</protein>
<evidence type="ECO:0000313" key="5">
    <source>
        <dbReference type="Proteomes" id="UP000790347"/>
    </source>
</evidence>
<evidence type="ECO:0000313" key="1">
    <source>
        <dbReference type="EMBL" id="KAH9510602.1"/>
    </source>
</evidence>
<reference evidence="4" key="1">
    <citation type="submission" date="2013-05" db="EMBL/GenBank/DDBJ databases">
        <authorList>
            <person name="Yim A.K.Y."/>
            <person name="Chan T.F."/>
            <person name="Ji K.M."/>
            <person name="Liu X.Y."/>
            <person name="Zhou J.W."/>
            <person name="Li R.Q."/>
            <person name="Yang K.Y."/>
            <person name="Li J."/>
            <person name="Li M."/>
            <person name="Law P.T.W."/>
            <person name="Wu Y.L."/>
            <person name="Cai Z.L."/>
            <person name="Qin H."/>
            <person name="Bao Y."/>
            <person name="Leung R.K.K."/>
            <person name="Ng P.K.S."/>
            <person name="Zou J."/>
            <person name="Zhong X.J."/>
            <person name="Ran P.X."/>
            <person name="Zhong N.S."/>
            <person name="Liu Z.G."/>
            <person name="Tsui S.K.W."/>
        </authorList>
    </citation>
    <scope>NUCLEOTIDE SEQUENCE</scope>
    <source>
        <strain evidence="4">Derf</strain>
        <tissue evidence="4">Whole organism</tissue>
    </source>
</reference>
<dbReference type="EMBL" id="ASGP02000004">
    <property type="protein sequence ID" value="KAH9510629.1"/>
    <property type="molecule type" value="Genomic_DNA"/>
</dbReference>
<name>A0A922IBJ6_DERFA</name>
<dbReference type="AlphaFoldDB" id="A0A922IBJ6"/>
<gene>
    <name evidence="4" type="ORF">DERF_001799</name>
    <name evidence="1" type="ORF">DERF_009123</name>
    <name evidence="2" type="ORF">DERF_009145</name>
    <name evidence="3" type="ORF">DERF_009783</name>
</gene>